<dbReference type="InterPro" id="IPR001387">
    <property type="entry name" value="Cro/C1-type_HTH"/>
</dbReference>
<dbReference type="Proteomes" id="UP000000379">
    <property type="component" value="Chromosome"/>
</dbReference>
<evidence type="ECO:0000313" key="3">
    <source>
        <dbReference type="Proteomes" id="UP000000379"/>
    </source>
</evidence>
<accession>D7CS29</accession>
<dbReference type="SMART" id="SM00530">
    <property type="entry name" value="HTH_XRE"/>
    <property type="match status" value="1"/>
</dbReference>
<dbReference type="EMBL" id="CP002049">
    <property type="protein sequence ID" value="ADI13561.1"/>
    <property type="molecule type" value="Genomic_DNA"/>
</dbReference>
<sequence>MRWTLKEYLNRHGLTAYQLAKASGLSVNTIYPLARGEAQRVSLDTLQTVLDTLDKLTGQRVNVTDVLEREVEEHEFSDGVPDDLRERIGRFERGEVKLIPWEQVKAEQRAKRGL</sequence>
<dbReference type="SUPFAM" id="SSF47413">
    <property type="entry name" value="lambda repressor-like DNA-binding domains"/>
    <property type="match status" value="1"/>
</dbReference>
<dbReference type="Pfam" id="PF13443">
    <property type="entry name" value="HTH_26"/>
    <property type="match status" value="1"/>
</dbReference>
<proteinExistence type="predicted"/>
<evidence type="ECO:0000313" key="2">
    <source>
        <dbReference type="EMBL" id="ADI13561.1"/>
    </source>
</evidence>
<organism evidence="2 3">
    <name type="scientific">Truepera radiovictrix (strain DSM 17093 / CIP 108686 / LMG 22925 / RQ-24)</name>
    <dbReference type="NCBI Taxonomy" id="649638"/>
    <lineage>
        <taxon>Bacteria</taxon>
        <taxon>Thermotogati</taxon>
        <taxon>Deinococcota</taxon>
        <taxon>Deinococci</taxon>
        <taxon>Trueperales</taxon>
        <taxon>Trueperaceae</taxon>
        <taxon>Truepera</taxon>
    </lineage>
</organism>
<name>D7CS29_TRURR</name>
<dbReference type="Gene3D" id="1.10.260.40">
    <property type="entry name" value="lambda repressor-like DNA-binding domains"/>
    <property type="match status" value="1"/>
</dbReference>
<reference evidence="2 3" key="2">
    <citation type="journal article" date="2011" name="Stand. Genomic Sci.">
        <title>Complete genome sequence of Truepera radiovictrix type strain (RQ-24).</title>
        <authorList>
            <person name="Ivanova N."/>
            <person name="Rohde C."/>
            <person name="Munk C."/>
            <person name="Nolan M."/>
            <person name="Lucas S."/>
            <person name="Del Rio T.G."/>
            <person name="Tice H."/>
            <person name="Deshpande S."/>
            <person name="Cheng J.F."/>
            <person name="Tapia R."/>
            <person name="Han C."/>
            <person name="Goodwin L."/>
            <person name="Pitluck S."/>
            <person name="Liolios K."/>
            <person name="Mavromatis K."/>
            <person name="Mikhailova N."/>
            <person name="Pati A."/>
            <person name="Chen A."/>
            <person name="Palaniappan K."/>
            <person name="Land M."/>
            <person name="Hauser L."/>
            <person name="Chang Y.J."/>
            <person name="Jeffries C.D."/>
            <person name="Brambilla E."/>
            <person name="Rohde M."/>
            <person name="Goker M."/>
            <person name="Tindall B.J."/>
            <person name="Woyke T."/>
            <person name="Bristow J."/>
            <person name="Eisen J.A."/>
            <person name="Markowitz V."/>
            <person name="Hugenholtz P."/>
            <person name="Kyrpides N.C."/>
            <person name="Klenk H.P."/>
            <person name="Lapidus A."/>
        </authorList>
    </citation>
    <scope>NUCLEOTIDE SEQUENCE [LARGE SCALE GENOMIC DNA]</scope>
    <source>
        <strain evidence="3">DSM 17093 / CIP 108686 / LMG 22925 / RQ-24</strain>
    </source>
</reference>
<protein>
    <submittedName>
        <fullName evidence="2">Transcriptional regulator, XRE family</fullName>
    </submittedName>
</protein>
<dbReference type="AlphaFoldDB" id="D7CS29"/>
<feature type="domain" description="HTH cro/C1-type" evidence="1">
    <location>
        <begin position="5"/>
        <end position="60"/>
    </location>
</feature>
<dbReference type="STRING" id="649638.Trad_0424"/>
<dbReference type="PROSITE" id="PS50943">
    <property type="entry name" value="HTH_CROC1"/>
    <property type="match status" value="1"/>
</dbReference>
<evidence type="ECO:0000259" key="1">
    <source>
        <dbReference type="PROSITE" id="PS50943"/>
    </source>
</evidence>
<dbReference type="HOGENOM" id="CLU_2120060_0_0_0"/>
<dbReference type="eggNOG" id="COG3655">
    <property type="taxonomic scope" value="Bacteria"/>
</dbReference>
<keyword evidence="3" id="KW-1185">Reference proteome</keyword>
<dbReference type="KEGG" id="tra:Trad_0424"/>
<dbReference type="InterPro" id="IPR010982">
    <property type="entry name" value="Lambda_DNA-bd_dom_sf"/>
</dbReference>
<dbReference type="GO" id="GO:0003677">
    <property type="term" value="F:DNA binding"/>
    <property type="evidence" value="ECO:0007669"/>
    <property type="project" value="InterPro"/>
</dbReference>
<reference evidence="3" key="1">
    <citation type="submission" date="2010-05" db="EMBL/GenBank/DDBJ databases">
        <title>The complete genome of Truepera radiovictris DSM 17093.</title>
        <authorList>
            <consortium name="US DOE Joint Genome Institute (JGI-PGF)"/>
            <person name="Lucas S."/>
            <person name="Copeland A."/>
            <person name="Lapidus A."/>
            <person name="Glavina del Rio T."/>
            <person name="Dalin E."/>
            <person name="Tice H."/>
            <person name="Bruce D."/>
            <person name="Goodwin L."/>
            <person name="Pitluck S."/>
            <person name="Kyrpides N."/>
            <person name="Mavromatis K."/>
            <person name="Ovchinnikova G."/>
            <person name="Munk A.C."/>
            <person name="Detter J.C."/>
            <person name="Han C."/>
            <person name="Tapia R."/>
            <person name="Land M."/>
            <person name="Hauser L."/>
            <person name="Markowitz V."/>
            <person name="Cheng J.-F."/>
            <person name="Hugenholtz P."/>
            <person name="Woyke T."/>
            <person name="Wu D."/>
            <person name="Tindall B."/>
            <person name="Pomrenke H.G."/>
            <person name="Brambilla E."/>
            <person name="Klenk H.-P."/>
            <person name="Eisen J.A."/>
        </authorList>
    </citation>
    <scope>NUCLEOTIDE SEQUENCE [LARGE SCALE GENOMIC DNA]</scope>
    <source>
        <strain evidence="3">DSM 17093 / CIP 108686 / LMG 22925 / RQ-24</strain>
    </source>
</reference>
<gene>
    <name evidence="2" type="ordered locus">Trad_0424</name>
</gene>